<evidence type="ECO:0000256" key="1">
    <source>
        <dbReference type="SAM" id="MobiDB-lite"/>
    </source>
</evidence>
<dbReference type="Gene3D" id="3.40.50.150">
    <property type="entry name" value="Vaccinia Virus protein VP39"/>
    <property type="match status" value="1"/>
</dbReference>
<protein>
    <submittedName>
        <fullName evidence="2">Methyltransferase domain-containing protein</fullName>
    </submittedName>
</protein>
<dbReference type="GO" id="GO:0032259">
    <property type="term" value="P:methylation"/>
    <property type="evidence" value="ECO:0007669"/>
    <property type="project" value="UniProtKB-KW"/>
</dbReference>
<feature type="region of interest" description="Disordered" evidence="1">
    <location>
        <begin position="326"/>
        <end position="364"/>
    </location>
</feature>
<evidence type="ECO:0000313" key="2">
    <source>
        <dbReference type="EMBL" id="RLV49683.1"/>
    </source>
</evidence>
<dbReference type="Proteomes" id="UP000281708">
    <property type="component" value="Unassembled WGS sequence"/>
</dbReference>
<dbReference type="OrthoDB" id="210346at2"/>
<comment type="caution">
    <text evidence="2">The sequence shown here is derived from an EMBL/GenBank/DDBJ whole genome shotgun (WGS) entry which is preliminary data.</text>
</comment>
<dbReference type="RefSeq" id="WP_121805448.1">
    <property type="nucleotide sequence ID" value="NZ_RDBE01000006.1"/>
</dbReference>
<keyword evidence="2" id="KW-0489">Methyltransferase</keyword>
<dbReference type="EMBL" id="RDBE01000006">
    <property type="protein sequence ID" value="RLV49683.1"/>
    <property type="molecule type" value="Genomic_DNA"/>
</dbReference>
<evidence type="ECO:0000313" key="3">
    <source>
        <dbReference type="Proteomes" id="UP000281708"/>
    </source>
</evidence>
<keyword evidence="2" id="KW-0808">Transferase</keyword>
<dbReference type="InterPro" id="IPR029063">
    <property type="entry name" value="SAM-dependent_MTases_sf"/>
</dbReference>
<dbReference type="AlphaFoldDB" id="A0A3L8P4L8"/>
<organism evidence="2 3">
    <name type="scientific">Nocardioides mangrovicus</name>
    <dbReference type="NCBI Taxonomy" id="2478913"/>
    <lineage>
        <taxon>Bacteria</taxon>
        <taxon>Bacillati</taxon>
        <taxon>Actinomycetota</taxon>
        <taxon>Actinomycetes</taxon>
        <taxon>Propionibacteriales</taxon>
        <taxon>Nocardioidaceae</taxon>
        <taxon>Nocardioides</taxon>
    </lineage>
</organism>
<gene>
    <name evidence="2" type="ORF">D9V37_07130</name>
</gene>
<keyword evidence="3" id="KW-1185">Reference proteome</keyword>
<accession>A0A3L8P4L8</accession>
<reference evidence="2 3" key="1">
    <citation type="submission" date="2018-10" db="EMBL/GenBank/DDBJ databases">
        <title>Marmoricola sp. 4Q3S-7 whole genome shotgun sequence.</title>
        <authorList>
            <person name="Li F."/>
        </authorList>
    </citation>
    <scope>NUCLEOTIDE SEQUENCE [LARGE SCALE GENOMIC DNA]</scope>
    <source>
        <strain evidence="2 3">4Q3S-7</strain>
    </source>
</reference>
<sequence>MSDLRDPRDPRTQSFWDLHDFGSGRGIEVGPLFRPLVRREEADVRYLDIADRESLVETYREHVGIPVDDIVDVDFPMTVDGVVISMAQAVGSHGPFDWVVASHVIEHVPDVIGWLADLAELTVDGGSVVLAVPDKRYSFDLHRPSTTVGAMLQAHLDQDVVPSVRAVYDHHREAVAATSTDLWAGALPGFEARIHDSSYVNDQVAQAAQVYTDCHVWVFSEQQFLSQMSELRDLGLSHWYVDRFLPTAPNQLEFLVRLRRVPRGADAAAWEAEQEVRSTETRPDWMAWRQDAAEVDQLRKKVQRQGDRIDRQRQRIERQRARIERLQTRLNASPRSRRLQPNLLSKAGRRALSPLRRALTRRPS</sequence>
<proteinExistence type="predicted"/>
<dbReference type="GO" id="GO:0008168">
    <property type="term" value="F:methyltransferase activity"/>
    <property type="evidence" value="ECO:0007669"/>
    <property type="project" value="UniProtKB-KW"/>
</dbReference>
<dbReference type="Pfam" id="PF13489">
    <property type="entry name" value="Methyltransf_23"/>
    <property type="match status" value="1"/>
</dbReference>
<name>A0A3L8P4L8_9ACTN</name>
<dbReference type="SUPFAM" id="SSF53335">
    <property type="entry name" value="S-adenosyl-L-methionine-dependent methyltransferases"/>
    <property type="match status" value="1"/>
</dbReference>